<sequence>MDMFDDILASYLERICDAEPALLQQINRETHLKETAPHMLSGHYQGRLLALLSKLVSPKRILEVGTFTGYATLCLAEGLAPGGEVHTIDNNAELEDRVRGYFSRSGIEDRILYHIGDAQTVIPQLAGPFDLVFIDADKKNNSRYYELALEKSRAGSLILIDNVLWKGKVISGADDTQTQQIITLNEQLAADERVDKLILPIRDGLFLLRKR</sequence>
<dbReference type="Proteomes" id="UP001595526">
    <property type="component" value="Unassembled WGS sequence"/>
</dbReference>
<dbReference type="InterPro" id="IPR050362">
    <property type="entry name" value="Cation-dep_OMT"/>
</dbReference>
<keyword evidence="5" id="KW-1185">Reference proteome</keyword>
<dbReference type="PANTHER" id="PTHR10509:SF14">
    <property type="entry name" value="CAFFEOYL-COA O-METHYLTRANSFERASE 3-RELATED"/>
    <property type="match status" value="1"/>
</dbReference>
<evidence type="ECO:0000256" key="1">
    <source>
        <dbReference type="ARBA" id="ARBA00022603"/>
    </source>
</evidence>
<dbReference type="PROSITE" id="PS51682">
    <property type="entry name" value="SAM_OMT_I"/>
    <property type="match status" value="1"/>
</dbReference>
<dbReference type="InterPro" id="IPR002935">
    <property type="entry name" value="SAM_O-MeTrfase"/>
</dbReference>
<dbReference type="InterPro" id="IPR029063">
    <property type="entry name" value="SAM-dependent_MTases_sf"/>
</dbReference>
<dbReference type="Gene3D" id="3.40.50.150">
    <property type="entry name" value="Vaccinia Virus protein VP39"/>
    <property type="match status" value="1"/>
</dbReference>
<evidence type="ECO:0000313" key="5">
    <source>
        <dbReference type="Proteomes" id="UP001595526"/>
    </source>
</evidence>
<gene>
    <name evidence="4" type="ORF">ACFOET_00070</name>
</gene>
<evidence type="ECO:0000313" key="4">
    <source>
        <dbReference type="EMBL" id="MFC3195993.1"/>
    </source>
</evidence>
<dbReference type="Pfam" id="PF01596">
    <property type="entry name" value="Methyltransf_3"/>
    <property type="match status" value="1"/>
</dbReference>
<dbReference type="RefSeq" id="WP_379018266.1">
    <property type="nucleotide sequence ID" value="NZ_JBHRTA010000003.1"/>
</dbReference>
<dbReference type="EC" id="2.1.1.-" evidence="4"/>
<dbReference type="EMBL" id="JBHRTA010000003">
    <property type="protein sequence ID" value="MFC3195993.1"/>
    <property type="molecule type" value="Genomic_DNA"/>
</dbReference>
<reference evidence="5" key="1">
    <citation type="journal article" date="2019" name="Int. J. Syst. Evol. Microbiol.">
        <title>The Global Catalogue of Microorganisms (GCM) 10K type strain sequencing project: providing services to taxonomists for standard genome sequencing and annotation.</title>
        <authorList>
            <consortium name="The Broad Institute Genomics Platform"/>
            <consortium name="The Broad Institute Genome Sequencing Center for Infectious Disease"/>
            <person name="Wu L."/>
            <person name="Ma J."/>
        </authorList>
    </citation>
    <scope>NUCLEOTIDE SEQUENCE [LARGE SCALE GENOMIC DNA]</scope>
    <source>
        <strain evidence="5">KCTC 52416</strain>
    </source>
</reference>
<comment type="caution">
    <text evidence="4">The sequence shown here is derived from an EMBL/GenBank/DDBJ whole genome shotgun (WGS) entry which is preliminary data.</text>
</comment>
<name>A0ABV7JCZ0_9SPHI</name>
<accession>A0ABV7JCZ0</accession>
<dbReference type="GO" id="GO:0032259">
    <property type="term" value="P:methylation"/>
    <property type="evidence" value="ECO:0007669"/>
    <property type="project" value="UniProtKB-KW"/>
</dbReference>
<evidence type="ECO:0000256" key="3">
    <source>
        <dbReference type="ARBA" id="ARBA00022691"/>
    </source>
</evidence>
<dbReference type="PANTHER" id="PTHR10509">
    <property type="entry name" value="O-METHYLTRANSFERASE-RELATED"/>
    <property type="match status" value="1"/>
</dbReference>
<evidence type="ECO:0000256" key="2">
    <source>
        <dbReference type="ARBA" id="ARBA00022679"/>
    </source>
</evidence>
<keyword evidence="3" id="KW-0949">S-adenosyl-L-methionine</keyword>
<dbReference type="SUPFAM" id="SSF53335">
    <property type="entry name" value="S-adenosyl-L-methionine-dependent methyltransferases"/>
    <property type="match status" value="1"/>
</dbReference>
<keyword evidence="1 4" id="KW-0489">Methyltransferase</keyword>
<proteinExistence type="predicted"/>
<protein>
    <submittedName>
        <fullName evidence="4">O-methyltransferase</fullName>
        <ecNumber evidence="4">2.1.1.-</ecNumber>
    </submittedName>
</protein>
<organism evidence="4 5">
    <name type="scientific">Parapedobacter deserti</name>
    <dbReference type="NCBI Taxonomy" id="1912957"/>
    <lineage>
        <taxon>Bacteria</taxon>
        <taxon>Pseudomonadati</taxon>
        <taxon>Bacteroidota</taxon>
        <taxon>Sphingobacteriia</taxon>
        <taxon>Sphingobacteriales</taxon>
        <taxon>Sphingobacteriaceae</taxon>
        <taxon>Parapedobacter</taxon>
    </lineage>
</organism>
<dbReference type="CDD" id="cd02440">
    <property type="entry name" value="AdoMet_MTases"/>
    <property type="match status" value="1"/>
</dbReference>
<dbReference type="GO" id="GO:0008168">
    <property type="term" value="F:methyltransferase activity"/>
    <property type="evidence" value="ECO:0007669"/>
    <property type="project" value="UniProtKB-KW"/>
</dbReference>
<keyword evidence="2 4" id="KW-0808">Transferase</keyword>